<dbReference type="Pfam" id="PF04993">
    <property type="entry name" value="TfoX_N"/>
    <property type="match status" value="1"/>
</dbReference>
<evidence type="ECO:0000313" key="2">
    <source>
        <dbReference type="EMBL" id="TCD13733.1"/>
    </source>
</evidence>
<name>A0A4R0PED7_9HYPH</name>
<reference evidence="2 3" key="1">
    <citation type="journal article" date="2015" name="Antonie Van Leeuwenhoek">
        <title>Oricola cellulosilytica gen. nov., sp. nov., a cellulose-degrading bacterium of the family Phyllobacteriaceae isolated from surface seashore water, and emended descriptions of Mesorhizobium loti and Phyllobacterium myrsinacearum.</title>
        <authorList>
            <person name="Hameed A."/>
            <person name="Shahina M."/>
            <person name="Lai W.A."/>
            <person name="Lin S.Y."/>
            <person name="Young L.S."/>
            <person name="Liu Y.C."/>
            <person name="Hsu Y.H."/>
            <person name="Young C.C."/>
        </authorList>
    </citation>
    <scope>NUCLEOTIDE SEQUENCE [LARGE SCALE GENOMIC DNA]</scope>
    <source>
        <strain evidence="2 3">KCTC 52183</strain>
    </source>
</reference>
<organism evidence="2 3">
    <name type="scientific">Oricola cellulosilytica</name>
    <dbReference type="NCBI Taxonomy" id="1429082"/>
    <lineage>
        <taxon>Bacteria</taxon>
        <taxon>Pseudomonadati</taxon>
        <taxon>Pseudomonadota</taxon>
        <taxon>Alphaproteobacteria</taxon>
        <taxon>Hyphomicrobiales</taxon>
        <taxon>Ahrensiaceae</taxon>
        <taxon>Oricola</taxon>
    </lineage>
</organism>
<dbReference type="InterPro" id="IPR007076">
    <property type="entry name" value="TfoX_N"/>
</dbReference>
<dbReference type="SUPFAM" id="SSF159894">
    <property type="entry name" value="YgaC/TfoX-N like"/>
    <property type="match status" value="1"/>
</dbReference>
<dbReference type="RefSeq" id="WP_131569015.1">
    <property type="nucleotide sequence ID" value="NZ_JAINFK010000003.1"/>
</dbReference>
<dbReference type="OrthoDB" id="214902at2"/>
<keyword evidence="3" id="KW-1185">Reference proteome</keyword>
<feature type="domain" description="TfoX N-terminal" evidence="1">
    <location>
        <begin position="13"/>
        <end position="100"/>
    </location>
</feature>
<comment type="caution">
    <text evidence="2">The sequence shown here is derived from an EMBL/GenBank/DDBJ whole genome shotgun (WGS) entry which is preliminary data.</text>
</comment>
<evidence type="ECO:0000313" key="3">
    <source>
        <dbReference type="Proteomes" id="UP000291301"/>
    </source>
</evidence>
<evidence type="ECO:0000259" key="1">
    <source>
        <dbReference type="Pfam" id="PF04993"/>
    </source>
</evidence>
<sequence length="113" mass="12201">MAYDEKLAERMRDMLAGLQGLSEKRMMGGVCFLLDGNMVGGAHREKKSGEGRLMLRVGKEQQEEALKRPGVTPMIHGGRAMGGFVHAGEDTDLAVLRDLVSMAVAFTGSLPPK</sequence>
<dbReference type="EMBL" id="SJST01000004">
    <property type="protein sequence ID" value="TCD13733.1"/>
    <property type="molecule type" value="Genomic_DNA"/>
</dbReference>
<protein>
    <submittedName>
        <fullName evidence="2">TfoX family protein</fullName>
    </submittedName>
</protein>
<dbReference type="Gene3D" id="3.30.1460.30">
    <property type="entry name" value="YgaC/TfoX-N like chaperone"/>
    <property type="match status" value="1"/>
</dbReference>
<dbReference type="AlphaFoldDB" id="A0A4R0PED7"/>
<gene>
    <name evidence="2" type="ORF">E0D97_11530</name>
</gene>
<proteinExistence type="predicted"/>
<accession>A0A4R0PED7</accession>
<dbReference type="Proteomes" id="UP000291301">
    <property type="component" value="Unassembled WGS sequence"/>
</dbReference>